<keyword evidence="10" id="KW-1185">Reference proteome</keyword>
<evidence type="ECO:0000313" key="10">
    <source>
        <dbReference type="Proteomes" id="UP000663193"/>
    </source>
</evidence>
<dbReference type="VEuPathDB" id="FungiDB:JI435_429080"/>
<dbReference type="Pfam" id="PF01822">
    <property type="entry name" value="WSC"/>
    <property type="match status" value="2"/>
</dbReference>
<feature type="domain" description="WSC" evidence="8">
    <location>
        <begin position="446"/>
        <end position="544"/>
    </location>
</feature>
<dbReference type="InterPro" id="IPR002889">
    <property type="entry name" value="WSC_carb-bd"/>
</dbReference>
<dbReference type="AlphaFoldDB" id="A0A7U2HVA6"/>
<feature type="compositionally biased region" description="Low complexity" evidence="7">
    <location>
        <begin position="345"/>
        <end position="365"/>
    </location>
</feature>
<dbReference type="SMART" id="SM00321">
    <property type="entry name" value="WSC"/>
    <property type="match status" value="1"/>
</dbReference>
<feature type="compositionally biased region" description="Polar residues" evidence="7">
    <location>
        <begin position="432"/>
        <end position="441"/>
    </location>
</feature>
<feature type="domain" description="WSC" evidence="8">
    <location>
        <begin position="74"/>
        <end position="178"/>
    </location>
</feature>
<feature type="compositionally biased region" description="Polar residues" evidence="7">
    <location>
        <begin position="371"/>
        <end position="396"/>
    </location>
</feature>
<dbReference type="EMBL" id="CP069025">
    <property type="protein sequence ID" value="QRC93180.1"/>
    <property type="molecule type" value="Genomic_DNA"/>
</dbReference>
<proteinExistence type="predicted"/>
<feature type="compositionally biased region" description="Low complexity" evidence="7">
    <location>
        <begin position="397"/>
        <end position="414"/>
    </location>
</feature>
<organism evidence="9 10">
    <name type="scientific">Phaeosphaeria nodorum (strain SN15 / ATCC MYA-4574 / FGSC 10173)</name>
    <name type="common">Glume blotch fungus</name>
    <name type="synonym">Parastagonospora nodorum</name>
    <dbReference type="NCBI Taxonomy" id="321614"/>
    <lineage>
        <taxon>Eukaryota</taxon>
        <taxon>Fungi</taxon>
        <taxon>Dikarya</taxon>
        <taxon>Ascomycota</taxon>
        <taxon>Pezizomycotina</taxon>
        <taxon>Dothideomycetes</taxon>
        <taxon>Pleosporomycetidae</taxon>
        <taxon>Pleosporales</taxon>
        <taxon>Pleosporineae</taxon>
        <taxon>Phaeosphaeriaceae</taxon>
        <taxon>Parastagonospora</taxon>
    </lineage>
</organism>
<evidence type="ECO:0000256" key="1">
    <source>
        <dbReference type="ARBA" id="ARBA00004167"/>
    </source>
</evidence>
<evidence type="ECO:0000256" key="6">
    <source>
        <dbReference type="ARBA" id="ARBA00023180"/>
    </source>
</evidence>
<feature type="region of interest" description="Disordered" evidence="7">
    <location>
        <begin position="333"/>
        <end position="446"/>
    </location>
</feature>
<evidence type="ECO:0000256" key="5">
    <source>
        <dbReference type="ARBA" id="ARBA00023136"/>
    </source>
</evidence>
<dbReference type="InterPro" id="IPR051836">
    <property type="entry name" value="Kremen_rcpt"/>
</dbReference>
<reference evidence="10" key="1">
    <citation type="journal article" date="2021" name="BMC Genomics">
        <title>Chromosome-level genome assembly and manually-curated proteome of model necrotroph Parastagonospora nodorum Sn15 reveals a genome-wide trove of candidate effector homologs, and redundancy of virulence-related functions within an accessory chromosome.</title>
        <authorList>
            <person name="Bertazzoni S."/>
            <person name="Jones D.A.B."/>
            <person name="Phan H.T."/>
            <person name="Tan K.-C."/>
            <person name="Hane J.K."/>
        </authorList>
    </citation>
    <scope>NUCLEOTIDE SEQUENCE [LARGE SCALE GENOMIC DNA]</scope>
    <source>
        <strain evidence="10">SN15 / ATCC MYA-4574 / FGSC 10173)</strain>
    </source>
</reference>
<keyword evidence="4" id="KW-1133">Transmembrane helix</keyword>
<evidence type="ECO:0000313" key="9">
    <source>
        <dbReference type="EMBL" id="QRC93180.1"/>
    </source>
</evidence>
<accession>A0A7U2HVA6</accession>
<dbReference type="Proteomes" id="UP000663193">
    <property type="component" value="Chromosome 3"/>
</dbReference>
<dbReference type="PROSITE" id="PS51212">
    <property type="entry name" value="WSC"/>
    <property type="match status" value="2"/>
</dbReference>
<keyword evidence="5" id="KW-0472">Membrane</keyword>
<keyword evidence="6" id="KW-0325">Glycoprotein</keyword>
<sequence length="575" mass="56879">MLCCNLCSELLGHRPRVTQGPTHRDALLKPTPCKTNLPVLRLYSNDAHLFYNCLITAVSLLFFDSLITDFDPINSPYQGCFSTEPPVLQDASFNATSGNMTDASCRTFCQTTAAGAPYTYFGIQNGQTCRCGNTSPRVPTIPGSIPATPNESLCNIPNSGDSTQAGGGPNAVNVWLVAPTPNNVPSSSQPAVGSPTISLPVGQSSITGLATASGPQTIGTLPGAISSVSAPISGVSSGGVPPVSTPIGGVPSGAIPSVRVPIGGASSGAIPSVSVPIGGASSGAIPSVSVPIGGASSGAIPSVSVPIGGASSGAIPSVSVPIGGASSGAIPSVSAPIGGTPSDTIPSIGAPISGPSSGPIIAPSSLPNAGGVSSQTPQVSGGASSVPSNAGQSTGLPSPSIPSAAPSSPTSSPIFGSGIPTPIGSPLPAGTPATNPQTLISDNDPEGTLLGCVSTTGKDGQSLFKGPSAYNSTFTQITCRRFCIDAIGGPYRIYALEQGNLCRCSAEIDSNNVVTDPYGCNVPSAGNPNEVGGGRGRAIVFTNDDFAPPDVRPISLIMCSKLALHNFVIIKVGTG</sequence>
<dbReference type="PANTHER" id="PTHR24269:SF16">
    <property type="entry name" value="PROTEIN SLG1"/>
    <property type="match status" value="1"/>
</dbReference>
<keyword evidence="2" id="KW-0812">Transmembrane</keyword>
<name>A0A7U2HVA6_PHANO</name>
<evidence type="ECO:0000256" key="3">
    <source>
        <dbReference type="ARBA" id="ARBA00022729"/>
    </source>
</evidence>
<evidence type="ECO:0000256" key="7">
    <source>
        <dbReference type="SAM" id="MobiDB-lite"/>
    </source>
</evidence>
<comment type="subcellular location">
    <subcellularLocation>
        <location evidence="1">Membrane</location>
        <topology evidence="1">Single-pass membrane protein</topology>
    </subcellularLocation>
</comment>
<evidence type="ECO:0000256" key="4">
    <source>
        <dbReference type="ARBA" id="ARBA00022989"/>
    </source>
</evidence>
<protein>
    <recommendedName>
        <fullName evidence="8">WSC domain-containing protein</fullName>
    </recommendedName>
</protein>
<keyword evidence="3" id="KW-0732">Signal</keyword>
<gene>
    <name evidence="9" type="ORF">JI435_429080</name>
</gene>
<dbReference type="GO" id="GO:0016020">
    <property type="term" value="C:membrane"/>
    <property type="evidence" value="ECO:0007669"/>
    <property type="project" value="UniProtKB-SubCell"/>
</dbReference>
<evidence type="ECO:0000256" key="2">
    <source>
        <dbReference type="ARBA" id="ARBA00022692"/>
    </source>
</evidence>
<dbReference type="PANTHER" id="PTHR24269">
    <property type="entry name" value="KREMEN PROTEIN"/>
    <property type="match status" value="1"/>
</dbReference>
<dbReference type="OrthoDB" id="3801280at2759"/>
<evidence type="ECO:0000259" key="8">
    <source>
        <dbReference type="PROSITE" id="PS51212"/>
    </source>
</evidence>